<protein>
    <submittedName>
        <fullName evidence="3">Uncharacterized protein</fullName>
    </submittedName>
</protein>
<keyword evidence="2" id="KW-0732">Signal</keyword>
<organism evidence="3 4">
    <name type="scientific">Myriangium duriaei CBS 260.36</name>
    <dbReference type="NCBI Taxonomy" id="1168546"/>
    <lineage>
        <taxon>Eukaryota</taxon>
        <taxon>Fungi</taxon>
        <taxon>Dikarya</taxon>
        <taxon>Ascomycota</taxon>
        <taxon>Pezizomycotina</taxon>
        <taxon>Dothideomycetes</taxon>
        <taxon>Dothideomycetidae</taxon>
        <taxon>Myriangiales</taxon>
        <taxon>Myriangiaceae</taxon>
        <taxon>Myriangium</taxon>
    </lineage>
</organism>
<gene>
    <name evidence="3" type="ORF">K461DRAFT_157902</name>
</gene>
<name>A0A9P4MF14_9PEZI</name>
<keyword evidence="4" id="KW-1185">Reference proteome</keyword>
<feature type="region of interest" description="Disordered" evidence="1">
    <location>
        <begin position="27"/>
        <end position="61"/>
    </location>
</feature>
<reference evidence="3" key="1">
    <citation type="journal article" date="2020" name="Stud. Mycol.">
        <title>101 Dothideomycetes genomes: a test case for predicting lifestyles and emergence of pathogens.</title>
        <authorList>
            <person name="Haridas S."/>
            <person name="Albert R."/>
            <person name="Binder M."/>
            <person name="Bloem J."/>
            <person name="Labutti K."/>
            <person name="Salamov A."/>
            <person name="Andreopoulos B."/>
            <person name="Baker S."/>
            <person name="Barry K."/>
            <person name="Bills G."/>
            <person name="Bluhm B."/>
            <person name="Cannon C."/>
            <person name="Castanera R."/>
            <person name="Culley D."/>
            <person name="Daum C."/>
            <person name="Ezra D."/>
            <person name="Gonzalez J."/>
            <person name="Henrissat B."/>
            <person name="Kuo A."/>
            <person name="Liang C."/>
            <person name="Lipzen A."/>
            <person name="Lutzoni F."/>
            <person name="Magnuson J."/>
            <person name="Mondo S."/>
            <person name="Nolan M."/>
            <person name="Ohm R."/>
            <person name="Pangilinan J."/>
            <person name="Park H.-J."/>
            <person name="Ramirez L."/>
            <person name="Alfaro M."/>
            <person name="Sun H."/>
            <person name="Tritt A."/>
            <person name="Yoshinaga Y."/>
            <person name="Zwiers L.-H."/>
            <person name="Turgeon B."/>
            <person name="Goodwin S."/>
            <person name="Spatafora J."/>
            <person name="Crous P."/>
            <person name="Grigoriev I."/>
        </authorList>
    </citation>
    <scope>NUCLEOTIDE SEQUENCE</scope>
    <source>
        <strain evidence="3">CBS 260.36</strain>
    </source>
</reference>
<evidence type="ECO:0000256" key="2">
    <source>
        <dbReference type="SAM" id="SignalP"/>
    </source>
</evidence>
<feature type="chain" id="PRO_5040254044" evidence="2">
    <location>
        <begin position="20"/>
        <end position="71"/>
    </location>
</feature>
<proteinExistence type="predicted"/>
<evidence type="ECO:0000313" key="4">
    <source>
        <dbReference type="Proteomes" id="UP000799439"/>
    </source>
</evidence>
<evidence type="ECO:0000313" key="3">
    <source>
        <dbReference type="EMBL" id="KAF2151845.1"/>
    </source>
</evidence>
<accession>A0A9P4MF14</accession>
<sequence>MHFATILILVTSFGAAVHAAPLPLAENESDASSVAPAPPSSDITKPKVDCPTNTKGLGTSDEEAGFLPLCF</sequence>
<comment type="caution">
    <text evidence="3">The sequence shown here is derived from an EMBL/GenBank/DDBJ whole genome shotgun (WGS) entry which is preliminary data.</text>
</comment>
<dbReference type="AlphaFoldDB" id="A0A9P4MF14"/>
<dbReference type="EMBL" id="ML996087">
    <property type="protein sequence ID" value="KAF2151845.1"/>
    <property type="molecule type" value="Genomic_DNA"/>
</dbReference>
<dbReference type="Proteomes" id="UP000799439">
    <property type="component" value="Unassembled WGS sequence"/>
</dbReference>
<evidence type="ECO:0000256" key="1">
    <source>
        <dbReference type="SAM" id="MobiDB-lite"/>
    </source>
</evidence>
<feature type="signal peptide" evidence="2">
    <location>
        <begin position="1"/>
        <end position="19"/>
    </location>
</feature>